<dbReference type="AlphaFoldDB" id="A0A918MFZ1"/>
<dbReference type="EMBL" id="BMTD01000026">
    <property type="protein sequence ID" value="GGV24233.1"/>
    <property type="molecule type" value="Genomic_DNA"/>
</dbReference>
<keyword evidence="2" id="KW-1185">Reference proteome</keyword>
<dbReference type="Proteomes" id="UP000618795">
    <property type="component" value="Unassembled WGS sequence"/>
</dbReference>
<evidence type="ECO:0000313" key="2">
    <source>
        <dbReference type="Proteomes" id="UP000618795"/>
    </source>
</evidence>
<sequence>MCAGALYRPYTSGHPPVKQYADAREIRILPGIGAVGGGKERRRGAPQCTWIPPLWVLTVIWCGAFRSTGSWTSGVESELVASM</sequence>
<gene>
    <name evidence="1" type="ORF">GCM10010260_75840</name>
</gene>
<name>A0A918MFZ1_9ACTN</name>
<organism evidence="1 2">
    <name type="scientific">Streptomyces filipinensis</name>
    <dbReference type="NCBI Taxonomy" id="66887"/>
    <lineage>
        <taxon>Bacteria</taxon>
        <taxon>Bacillati</taxon>
        <taxon>Actinomycetota</taxon>
        <taxon>Actinomycetes</taxon>
        <taxon>Kitasatosporales</taxon>
        <taxon>Streptomycetaceae</taxon>
        <taxon>Streptomyces</taxon>
    </lineage>
</organism>
<evidence type="ECO:0000313" key="1">
    <source>
        <dbReference type="EMBL" id="GGV24233.1"/>
    </source>
</evidence>
<comment type="caution">
    <text evidence="1">The sequence shown here is derived from an EMBL/GenBank/DDBJ whole genome shotgun (WGS) entry which is preliminary data.</text>
</comment>
<accession>A0A918MFZ1</accession>
<reference evidence="1" key="2">
    <citation type="submission" date="2020-09" db="EMBL/GenBank/DDBJ databases">
        <authorList>
            <person name="Sun Q."/>
            <person name="Ohkuma M."/>
        </authorList>
    </citation>
    <scope>NUCLEOTIDE SEQUENCE</scope>
    <source>
        <strain evidence="1">JCM 4369</strain>
    </source>
</reference>
<proteinExistence type="predicted"/>
<reference evidence="1" key="1">
    <citation type="journal article" date="2014" name="Int. J. Syst. Evol. Microbiol.">
        <title>Complete genome sequence of Corynebacterium casei LMG S-19264T (=DSM 44701T), isolated from a smear-ripened cheese.</title>
        <authorList>
            <consortium name="US DOE Joint Genome Institute (JGI-PGF)"/>
            <person name="Walter F."/>
            <person name="Albersmeier A."/>
            <person name="Kalinowski J."/>
            <person name="Ruckert C."/>
        </authorList>
    </citation>
    <scope>NUCLEOTIDE SEQUENCE</scope>
    <source>
        <strain evidence="1">JCM 4369</strain>
    </source>
</reference>
<protein>
    <submittedName>
        <fullName evidence="1">Uncharacterized protein</fullName>
    </submittedName>
</protein>